<reference evidence="2 3" key="1">
    <citation type="submission" date="2017-10" db="EMBL/GenBank/DDBJ databases">
        <title>Novel microbial diversity and functional potential in the marine mammal oral microbiome.</title>
        <authorList>
            <person name="Dudek N.K."/>
            <person name="Sun C.L."/>
            <person name="Burstein D."/>
            <person name="Kantor R.S."/>
            <person name="Aliaga Goltsman D.S."/>
            <person name="Bik E.M."/>
            <person name="Thomas B.C."/>
            <person name="Banfield J.F."/>
            <person name="Relman D.A."/>
        </authorList>
    </citation>
    <scope>NUCLEOTIDE SEQUENCE [LARGE SCALE GENOMIC DNA]</scope>
    <source>
        <strain evidence="2">DOLZORAL124_49_17</strain>
    </source>
</reference>
<comment type="caution">
    <text evidence="2">The sequence shown here is derived from an EMBL/GenBank/DDBJ whole genome shotgun (WGS) entry which is preliminary data.</text>
</comment>
<evidence type="ECO:0000313" key="2">
    <source>
        <dbReference type="EMBL" id="PID56889.1"/>
    </source>
</evidence>
<feature type="domain" description="DUF4384" evidence="1">
    <location>
        <begin position="69"/>
        <end position="147"/>
    </location>
</feature>
<proteinExistence type="predicted"/>
<gene>
    <name evidence="2" type="ORF">CSB45_09510</name>
</gene>
<name>A0A2G6E479_9BACT</name>
<dbReference type="Proteomes" id="UP000229740">
    <property type="component" value="Unassembled WGS sequence"/>
</dbReference>
<dbReference type="InterPro" id="IPR025493">
    <property type="entry name" value="DUF4384"/>
</dbReference>
<sequence>MDVKRTFYSIAVKDGGVEMMKRTMLLCSILISAVVLFGCAAPQAPTPDPAPTPGPETFTIEARVQKEHFTIGESAVVTVRTSKTSFVQLFSISSDGGQVVRIFPNSFASNSLLQGGQIYHIPAAGDGFELQINGPAGTEHIRAIATLRNIEIVGPRQLTHEAFPRFRGSSGDFEDALDHQLSQLSPDEWAEADITFRVE</sequence>
<dbReference type="AlphaFoldDB" id="A0A2G6E479"/>
<dbReference type="PANTHER" id="PTHR36194">
    <property type="entry name" value="S-LAYER-LIKE PROTEIN"/>
    <property type="match status" value="1"/>
</dbReference>
<protein>
    <recommendedName>
        <fullName evidence="1">DUF4384 domain-containing protein</fullName>
    </recommendedName>
</protein>
<organism evidence="2 3">
    <name type="scientific">candidate division KSB3 bacterium</name>
    <dbReference type="NCBI Taxonomy" id="2044937"/>
    <lineage>
        <taxon>Bacteria</taxon>
        <taxon>candidate division KSB3</taxon>
    </lineage>
</organism>
<dbReference type="Pfam" id="PF14326">
    <property type="entry name" value="DUF4384"/>
    <property type="match status" value="1"/>
</dbReference>
<accession>A0A2G6E479</accession>
<evidence type="ECO:0000313" key="3">
    <source>
        <dbReference type="Proteomes" id="UP000229740"/>
    </source>
</evidence>
<dbReference type="EMBL" id="PDPS01000030">
    <property type="protein sequence ID" value="PID56889.1"/>
    <property type="molecule type" value="Genomic_DNA"/>
</dbReference>
<dbReference type="PANTHER" id="PTHR36194:SF1">
    <property type="entry name" value="S-LAYER-LIKE PROTEIN"/>
    <property type="match status" value="1"/>
</dbReference>
<evidence type="ECO:0000259" key="1">
    <source>
        <dbReference type="Pfam" id="PF14326"/>
    </source>
</evidence>